<dbReference type="Gene3D" id="2.60.40.10">
    <property type="entry name" value="Immunoglobulins"/>
    <property type="match status" value="1"/>
</dbReference>
<evidence type="ECO:0000259" key="5">
    <source>
        <dbReference type="Pfam" id="PF05592"/>
    </source>
</evidence>
<accession>A0A7K1S792</accession>
<dbReference type="Gene3D" id="2.60.420.10">
    <property type="entry name" value="Maltose phosphorylase, domain 3"/>
    <property type="match status" value="1"/>
</dbReference>
<dbReference type="SUPFAM" id="SSF48208">
    <property type="entry name" value="Six-hairpin glycosidases"/>
    <property type="match status" value="1"/>
</dbReference>
<evidence type="ECO:0000313" key="9">
    <source>
        <dbReference type="EMBL" id="MVM29629.1"/>
    </source>
</evidence>
<dbReference type="Gene3D" id="1.50.10.10">
    <property type="match status" value="1"/>
</dbReference>
<feature type="domain" description="Alpha-L-rhamnosidase C-terminal" evidence="8">
    <location>
        <begin position="804"/>
        <end position="878"/>
    </location>
</feature>
<feature type="signal peptide" evidence="4">
    <location>
        <begin position="1"/>
        <end position="20"/>
    </location>
</feature>
<evidence type="ECO:0000259" key="6">
    <source>
        <dbReference type="Pfam" id="PF08531"/>
    </source>
</evidence>
<dbReference type="GO" id="GO:0030596">
    <property type="term" value="F:alpha-L-rhamnosidase activity"/>
    <property type="evidence" value="ECO:0007669"/>
    <property type="project" value="UniProtKB-EC"/>
</dbReference>
<dbReference type="GO" id="GO:0005975">
    <property type="term" value="P:carbohydrate metabolic process"/>
    <property type="evidence" value="ECO:0007669"/>
    <property type="project" value="InterPro"/>
</dbReference>
<dbReference type="Pfam" id="PF25788">
    <property type="entry name" value="Ig_Rha78A_N"/>
    <property type="match status" value="1"/>
</dbReference>
<name>A0A7K1S792_9BACT</name>
<dbReference type="InterPro" id="IPR012341">
    <property type="entry name" value="6hp_glycosidase-like_sf"/>
</dbReference>
<dbReference type="InterPro" id="IPR013783">
    <property type="entry name" value="Ig-like_fold"/>
</dbReference>
<keyword evidence="3" id="KW-0378">Hydrolase</keyword>
<dbReference type="EC" id="3.2.1.40" evidence="2"/>
<evidence type="ECO:0000259" key="8">
    <source>
        <dbReference type="Pfam" id="PF17390"/>
    </source>
</evidence>
<dbReference type="Proteomes" id="UP000436006">
    <property type="component" value="Unassembled WGS sequence"/>
</dbReference>
<gene>
    <name evidence="9" type="ORF">GO755_06265</name>
</gene>
<dbReference type="InterPro" id="IPR013737">
    <property type="entry name" value="Bac_rhamnosid_N"/>
</dbReference>
<dbReference type="AlphaFoldDB" id="A0A7K1S792"/>
<dbReference type="PIRSF" id="PIRSF010631">
    <property type="entry name" value="A-rhamnsds"/>
    <property type="match status" value="1"/>
</dbReference>
<feature type="domain" description="Alpha-L-rhamnosidase six-hairpin glycosidase" evidence="7">
    <location>
        <begin position="449"/>
        <end position="802"/>
    </location>
</feature>
<dbReference type="InterPro" id="IPR016007">
    <property type="entry name" value="Alpha_rhamnosid"/>
</dbReference>
<dbReference type="PANTHER" id="PTHR33307">
    <property type="entry name" value="ALPHA-RHAMNOSIDASE (EUROFUNG)"/>
    <property type="match status" value="1"/>
</dbReference>
<proteinExistence type="predicted"/>
<evidence type="ECO:0000256" key="4">
    <source>
        <dbReference type="SAM" id="SignalP"/>
    </source>
</evidence>
<dbReference type="InterPro" id="IPR035398">
    <property type="entry name" value="Bac_rhamnosid_C"/>
</dbReference>
<dbReference type="InterPro" id="IPR008902">
    <property type="entry name" value="Rhamnosid_concanavalin"/>
</dbReference>
<evidence type="ECO:0000259" key="7">
    <source>
        <dbReference type="Pfam" id="PF17389"/>
    </source>
</evidence>
<dbReference type="Pfam" id="PF05592">
    <property type="entry name" value="Bac_rhamnosid"/>
    <property type="match status" value="1"/>
</dbReference>
<feature type="chain" id="PRO_5029774551" description="alpha-L-rhamnosidase" evidence="4">
    <location>
        <begin position="21"/>
        <end position="914"/>
    </location>
</feature>
<dbReference type="InterPro" id="IPR035396">
    <property type="entry name" value="Bac_rhamnosid6H"/>
</dbReference>
<organism evidence="9 10">
    <name type="scientific">Spirosoma arboris</name>
    <dbReference type="NCBI Taxonomy" id="2682092"/>
    <lineage>
        <taxon>Bacteria</taxon>
        <taxon>Pseudomonadati</taxon>
        <taxon>Bacteroidota</taxon>
        <taxon>Cytophagia</taxon>
        <taxon>Cytophagales</taxon>
        <taxon>Cytophagaceae</taxon>
        <taxon>Spirosoma</taxon>
    </lineage>
</organism>
<dbReference type="InterPro" id="IPR008928">
    <property type="entry name" value="6-hairpin_glycosidase_sf"/>
</dbReference>
<dbReference type="PANTHER" id="PTHR33307:SF6">
    <property type="entry name" value="ALPHA-RHAMNOSIDASE (EUROFUNG)-RELATED"/>
    <property type="match status" value="1"/>
</dbReference>
<comment type="catalytic activity">
    <reaction evidence="1">
        <text>Hydrolysis of terminal non-reducing alpha-L-rhamnose residues in alpha-L-rhamnosides.</text>
        <dbReference type="EC" id="3.2.1.40"/>
    </reaction>
</comment>
<evidence type="ECO:0000313" key="10">
    <source>
        <dbReference type="Proteomes" id="UP000436006"/>
    </source>
</evidence>
<sequence length="914" mass="101680">MKKCLSLFALLQLISTWSLAQSSVQQLLTENRVNPIGLDVTIPRLSWQLIATKQNVRQTAYEVRVNTDAASIAKGAVWQSGRVASDQSVHVLYAGTALKPGQRYFWQVRIWDNTATKPSAWSPVAYWQTGLLTAGNWKAKWIEPGYVEDTVNRPSPLMRKVFATPKKVRSATLSITAHGLYEAQINGKRVGDAYLTPGWTSYNNHLQYQTYDVTNLINQGQNAIGVSLASGWYRGRLVWENQRNMYGKNLALVGQLAITYTDGSSETVITDESWKSSTGPVRFAEIYDGEIYDSRLEKAGWTTAGYADSDWSGVMTKPFGYTNLVANYNELVGQHETRKPVKVITTPKGETVLDFGQNLVGWVKFKVTGKAGDKIVLSHVEMLDKFGNPYFENLRTAKALATYLLKGGTETLEPHFTFFGFRYVQINGLTGPINPADFTAITLYSDIPKTGEFTTSNALVNQLQSNIQWGQRGNFLDVPTDCPQRDERLGWTGDAEVFSRTAAFNFGVNNFFAKWLKDVTADQFSNGAVPFIIPDVLNKRPVKDEPAGAAGWSDASIIIPWNMYLAYGDRRIVEQQYATMKAYEGYMERVAKNDLWSEGFQFGDWLSYVTTEGSPAFEAKSAFTDNHLVAQCFYAYSTDLMRKAAMLLGKTEDVTHYAALLERIKKAFQNAYMTPSGRLISDTQTAYVLALQFDMIPENLRPQAVDRLVDNVKKYNNHLTTGFLGTPFLCHVLTRFGRTDVAYKLLLQETYPSWLYPVKMGATTIWERWDSMKPDSTFQSPSMTSFNHYAYGAVGDWMYRTITGIDTDETDPGYKHTIIKPQPGGGLTSASASLQTYYGTVRSSWKKEADKLSFTVEIPANTTATIYVPAKNAEAVLESGKSLSAAGLTAAGSGPGYVVLKIGSGVYNFTSSGL</sequence>
<comment type="caution">
    <text evidence="9">The sequence shown here is derived from an EMBL/GenBank/DDBJ whole genome shotgun (WGS) entry which is preliminary data.</text>
</comment>
<keyword evidence="4" id="KW-0732">Signal</keyword>
<dbReference type="Pfam" id="PF17389">
    <property type="entry name" value="Bac_rhamnosid6H"/>
    <property type="match status" value="1"/>
</dbReference>
<dbReference type="Pfam" id="PF08531">
    <property type="entry name" value="Bac_rhamnosid_N"/>
    <property type="match status" value="1"/>
</dbReference>
<reference evidence="9 10" key="1">
    <citation type="submission" date="2019-12" db="EMBL/GenBank/DDBJ databases">
        <title>Spirosoma sp. HMF4905 genome sequencing and assembly.</title>
        <authorList>
            <person name="Kang H."/>
            <person name="Cha I."/>
            <person name="Kim H."/>
            <person name="Joh K."/>
        </authorList>
    </citation>
    <scope>NUCLEOTIDE SEQUENCE [LARGE SCALE GENOMIC DNA]</scope>
    <source>
        <strain evidence="9 10">HMF4905</strain>
    </source>
</reference>
<keyword evidence="10" id="KW-1185">Reference proteome</keyword>
<protein>
    <recommendedName>
        <fullName evidence="2">alpha-L-rhamnosidase</fullName>
        <ecNumber evidence="2">3.2.1.40</ecNumber>
    </recommendedName>
</protein>
<dbReference type="Pfam" id="PF17390">
    <property type="entry name" value="Bac_rhamnosid_C"/>
    <property type="match status" value="1"/>
</dbReference>
<dbReference type="Gene3D" id="2.60.120.260">
    <property type="entry name" value="Galactose-binding domain-like"/>
    <property type="match status" value="2"/>
</dbReference>
<dbReference type="RefSeq" id="WP_157583867.1">
    <property type="nucleotide sequence ID" value="NZ_WPIN01000002.1"/>
</dbReference>
<dbReference type="EMBL" id="WPIN01000002">
    <property type="protein sequence ID" value="MVM29629.1"/>
    <property type="molecule type" value="Genomic_DNA"/>
</dbReference>
<evidence type="ECO:0000256" key="1">
    <source>
        <dbReference type="ARBA" id="ARBA00001445"/>
    </source>
</evidence>
<feature type="domain" description="Bacterial alpha-L-rhamnosidase N-terminal" evidence="6">
    <location>
        <begin position="166"/>
        <end position="332"/>
    </location>
</feature>
<feature type="domain" description="Alpha-L-rhamnosidase concanavalin-like" evidence="5">
    <location>
        <begin position="345"/>
        <end position="443"/>
    </location>
</feature>
<evidence type="ECO:0000256" key="2">
    <source>
        <dbReference type="ARBA" id="ARBA00012652"/>
    </source>
</evidence>
<evidence type="ECO:0000256" key="3">
    <source>
        <dbReference type="ARBA" id="ARBA00022801"/>
    </source>
</evidence>